<protein>
    <submittedName>
        <fullName evidence="2">Uncharacterized protein</fullName>
    </submittedName>
</protein>
<accession>A0A0V1DTJ8</accession>
<reference evidence="2 3" key="1">
    <citation type="submission" date="2015-01" db="EMBL/GenBank/DDBJ databases">
        <title>Evolution of Trichinella species and genotypes.</title>
        <authorList>
            <person name="Korhonen P.K."/>
            <person name="Edoardo P."/>
            <person name="Giuseppe L.R."/>
            <person name="Gasser R.B."/>
        </authorList>
    </citation>
    <scope>NUCLEOTIDE SEQUENCE [LARGE SCALE GENOMIC DNA]</scope>
    <source>
        <strain evidence="2">ISS13</strain>
    </source>
</reference>
<sequence>MRRAHRETRRPTRGRPRGGVCGNRKVLFQGHSEHPRTGETLQPVPPESQASQSSPRESNESLEKLSKASRDRSAPALRTGVLVRGVGAHPTKKGGLAPPSLLDPPLTGFSDTNGKAHSQTEHRRHTREWGAPPPAQKQAPRRQTWNAPGAPRGLQETARAHTRREGYATPPATSTDSGNMVKRDTTKVKHVRAQPGASHIHKDHANH</sequence>
<dbReference type="Proteomes" id="UP000054632">
    <property type="component" value="Unassembled WGS sequence"/>
</dbReference>
<proteinExistence type="predicted"/>
<evidence type="ECO:0000313" key="3">
    <source>
        <dbReference type="Proteomes" id="UP000054632"/>
    </source>
</evidence>
<feature type="compositionally biased region" description="Basic and acidic residues" evidence="1">
    <location>
        <begin position="57"/>
        <end position="73"/>
    </location>
</feature>
<name>A0A0V1DTJ8_TRIPS</name>
<dbReference type="AlphaFoldDB" id="A0A0V1DTJ8"/>
<evidence type="ECO:0000313" key="2">
    <source>
        <dbReference type="EMBL" id="KRY64878.1"/>
    </source>
</evidence>
<organism evidence="2 3">
    <name type="scientific">Trichinella pseudospiralis</name>
    <name type="common">Parasitic roundworm</name>
    <dbReference type="NCBI Taxonomy" id="6337"/>
    <lineage>
        <taxon>Eukaryota</taxon>
        <taxon>Metazoa</taxon>
        <taxon>Ecdysozoa</taxon>
        <taxon>Nematoda</taxon>
        <taxon>Enoplea</taxon>
        <taxon>Dorylaimia</taxon>
        <taxon>Trichinellida</taxon>
        <taxon>Trichinellidae</taxon>
        <taxon>Trichinella</taxon>
    </lineage>
</organism>
<feature type="region of interest" description="Disordered" evidence="1">
    <location>
        <begin position="1"/>
        <end position="207"/>
    </location>
</feature>
<feature type="compositionally biased region" description="Basic residues" evidence="1">
    <location>
        <begin position="1"/>
        <end position="16"/>
    </location>
</feature>
<evidence type="ECO:0000256" key="1">
    <source>
        <dbReference type="SAM" id="MobiDB-lite"/>
    </source>
</evidence>
<gene>
    <name evidence="2" type="ORF">T4A_958</name>
</gene>
<dbReference type="EMBL" id="JYDR01000259">
    <property type="protein sequence ID" value="KRY64878.1"/>
    <property type="molecule type" value="Genomic_DNA"/>
</dbReference>
<comment type="caution">
    <text evidence="2">The sequence shown here is derived from an EMBL/GenBank/DDBJ whole genome shotgun (WGS) entry which is preliminary data.</text>
</comment>